<comment type="function">
    <text evidence="1">Resistance to tetracycline by an active tetracycline efflux. This is an energy-dependent process that decreases the accumulation of the antibiotic in whole cells. This protein functions as a metal-tetracycline/H(+) antiporter.</text>
</comment>
<evidence type="ECO:0000259" key="9">
    <source>
        <dbReference type="PROSITE" id="PS50850"/>
    </source>
</evidence>
<name>A0A4U1B6I2_9GAMM</name>
<evidence type="ECO:0000256" key="8">
    <source>
        <dbReference type="SAM" id="Phobius"/>
    </source>
</evidence>
<evidence type="ECO:0000256" key="3">
    <source>
        <dbReference type="ARBA" id="ARBA00007520"/>
    </source>
</evidence>
<dbReference type="GO" id="GO:0022857">
    <property type="term" value="F:transmembrane transporter activity"/>
    <property type="evidence" value="ECO:0007669"/>
    <property type="project" value="InterPro"/>
</dbReference>
<feature type="transmembrane region" description="Helical" evidence="8">
    <location>
        <begin position="247"/>
        <end position="266"/>
    </location>
</feature>
<evidence type="ECO:0000256" key="7">
    <source>
        <dbReference type="ARBA" id="ARBA00023136"/>
    </source>
</evidence>
<dbReference type="EMBL" id="SWDB01000010">
    <property type="protein sequence ID" value="TKB46058.1"/>
    <property type="molecule type" value="Genomic_DNA"/>
</dbReference>
<keyword evidence="4" id="KW-0813">Transport</keyword>
<dbReference type="InterPro" id="IPR020846">
    <property type="entry name" value="MFS_dom"/>
</dbReference>
<evidence type="ECO:0000313" key="11">
    <source>
        <dbReference type="Proteomes" id="UP000307999"/>
    </source>
</evidence>
<dbReference type="Pfam" id="PF07690">
    <property type="entry name" value="MFS_1"/>
    <property type="match status" value="1"/>
</dbReference>
<dbReference type="SUPFAM" id="SSF103473">
    <property type="entry name" value="MFS general substrate transporter"/>
    <property type="match status" value="1"/>
</dbReference>
<dbReference type="GO" id="GO:0016020">
    <property type="term" value="C:membrane"/>
    <property type="evidence" value="ECO:0007669"/>
    <property type="project" value="UniProtKB-SubCell"/>
</dbReference>
<dbReference type="InterPro" id="IPR036259">
    <property type="entry name" value="MFS_trans_sf"/>
</dbReference>
<proteinExistence type="inferred from homology"/>
<dbReference type="OrthoDB" id="9764259at2"/>
<sequence>MRYIFFVVLVDLIGFGIMIPIFAYYVLQLGGGPEQATILMALYPLAMFISSPWLGRLSDYYGRKPILIVSMAGACIGYLILAFAESLWLIAISRLLSGFMAGNIATAQAYIVDITDKNNRAKGMGLIGAALGLGFVIGAAVGSVMAGGNFETANFLYPALTSAALSLVSLCTIMFFLKESLSKSTQLKLRQQPRDEQLSAIKKVLARPVVALIVLCGILLNLAAGLFESIFPIWIKDLALIDGPNDLVAFLLTGGLTLVIVQGGLVGKLANHFGEHKLLRYGALGYAIAMILMIFFALNHSYWGILLTMMIQAGTTGLMTTSCQSLVSLRAGDHEKGLVMGVYSSLGTLARSVATLATGSIYIGFGSQSPLLLAAMCTAGLAVAAVTVQRRWTGVTYAQ</sequence>
<feature type="transmembrane region" description="Helical" evidence="8">
    <location>
        <begin position="5"/>
        <end position="25"/>
    </location>
</feature>
<comment type="caution">
    <text evidence="10">The sequence shown here is derived from an EMBL/GenBank/DDBJ whole genome shotgun (WGS) entry which is preliminary data.</text>
</comment>
<keyword evidence="5 8" id="KW-0812">Transmembrane</keyword>
<keyword evidence="6 8" id="KW-1133">Transmembrane helix</keyword>
<dbReference type="InterPro" id="IPR005829">
    <property type="entry name" value="Sugar_transporter_CS"/>
</dbReference>
<evidence type="ECO:0000256" key="1">
    <source>
        <dbReference type="ARBA" id="ARBA00003279"/>
    </source>
</evidence>
<feature type="transmembrane region" description="Helical" evidence="8">
    <location>
        <begin position="66"/>
        <end position="84"/>
    </location>
</feature>
<organism evidence="10 11">
    <name type="scientific">Thalassotalea mangrovi</name>
    <dbReference type="NCBI Taxonomy" id="2572245"/>
    <lineage>
        <taxon>Bacteria</taxon>
        <taxon>Pseudomonadati</taxon>
        <taxon>Pseudomonadota</taxon>
        <taxon>Gammaproteobacteria</taxon>
        <taxon>Alteromonadales</taxon>
        <taxon>Colwelliaceae</taxon>
        <taxon>Thalassotalea</taxon>
    </lineage>
</organism>
<feature type="transmembrane region" description="Helical" evidence="8">
    <location>
        <begin position="371"/>
        <end position="388"/>
    </location>
</feature>
<dbReference type="InterPro" id="IPR011701">
    <property type="entry name" value="MFS"/>
</dbReference>
<keyword evidence="11" id="KW-1185">Reference proteome</keyword>
<dbReference type="PROSITE" id="PS50850">
    <property type="entry name" value="MFS"/>
    <property type="match status" value="1"/>
</dbReference>
<feature type="domain" description="Major facilitator superfamily (MFS) profile" evidence="9">
    <location>
        <begin position="1"/>
        <end position="392"/>
    </location>
</feature>
<evidence type="ECO:0000256" key="2">
    <source>
        <dbReference type="ARBA" id="ARBA00004141"/>
    </source>
</evidence>
<feature type="transmembrane region" description="Helical" evidence="8">
    <location>
        <begin position="124"/>
        <end position="143"/>
    </location>
</feature>
<reference evidence="10 11" key="1">
    <citation type="submission" date="2019-04" db="EMBL/GenBank/DDBJ databases">
        <title>Thalassotalea guangxiensis sp. nov., isolated from sediment of the coastal wetland.</title>
        <authorList>
            <person name="Zheng S."/>
            <person name="Zhang D."/>
        </authorList>
    </citation>
    <scope>NUCLEOTIDE SEQUENCE [LARGE SCALE GENOMIC DNA]</scope>
    <source>
        <strain evidence="10 11">ZS-4</strain>
    </source>
</reference>
<evidence type="ECO:0000313" key="10">
    <source>
        <dbReference type="EMBL" id="TKB46058.1"/>
    </source>
</evidence>
<dbReference type="RefSeq" id="WP_136735066.1">
    <property type="nucleotide sequence ID" value="NZ_SWDB01000010.1"/>
</dbReference>
<dbReference type="Gene3D" id="1.20.1250.20">
    <property type="entry name" value="MFS general substrate transporter like domains"/>
    <property type="match status" value="1"/>
</dbReference>
<feature type="transmembrane region" description="Helical" evidence="8">
    <location>
        <begin position="278"/>
        <end position="298"/>
    </location>
</feature>
<comment type="subcellular location">
    <subcellularLocation>
        <location evidence="2">Membrane</location>
        <topology evidence="2">Multi-pass membrane protein</topology>
    </subcellularLocation>
</comment>
<dbReference type="CDD" id="cd17330">
    <property type="entry name" value="MFS_SLC46_TetA_like"/>
    <property type="match status" value="1"/>
</dbReference>
<feature type="transmembrane region" description="Helical" evidence="8">
    <location>
        <begin position="155"/>
        <end position="177"/>
    </location>
</feature>
<evidence type="ECO:0000256" key="5">
    <source>
        <dbReference type="ARBA" id="ARBA00022692"/>
    </source>
</evidence>
<comment type="similarity">
    <text evidence="3">Belongs to the major facilitator superfamily. TCR/Tet family.</text>
</comment>
<protein>
    <submittedName>
        <fullName evidence="10">MFS transporter</fullName>
    </submittedName>
</protein>
<keyword evidence="7 8" id="KW-0472">Membrane</keyword>
<feature type="transmembrane region" description="Helical" evidence="8">
    <location>
        <begin position="90"/>
        <end position="112"/>
    </location>
</feature>
<dbReference type="Proteomes" id="UP000307999">
    <property type="component" value="Unassembled WGS sequence"/>
</dbReference>
<feature type="transmembrane region" description="Helical" evidence="8">
    <location>
        <begin position="37"/>
        <end position="54"/>
    </location>
</feature>
<accession>A0A4U1B6I2</accession>
<dbReference type="PANTHER" id="PTHR23504:SF15">
    <property type="entry name" value="MAJOR FACILITATOR SUPERFAMILY (MFS) PROFILE DOMAIN-CONTAINING PROTEIN"/>
    <property type="match status" value="1"/>
</dbReference>
<feature type="transmembrane region" description="Helical" evidence="8">
    <location>
        <begin position="209"/>
        <end position="235"/>
    </location>
</feature>
<dbReference type="PRINTS" id="PR01035">
    <property type="entry name" value="TCRTETA"/>
</dbReference>
<dbReference type="InterPro" id="IPR001958">
    <property type="entry name" value="Tet-R_TetA/multi-R_MdtG-like"/>
</dbReference>
<evidence type="ECO:0000256" key="6">
    <source>
        <dbReference type="ARBA" id="ARBA00022989"/>
    </source>
</evidence>
<dbReference type="PANTHER" id="PTHR23504">
    <property type="entry name" value="MAJOR FACILITATOR SUPERFAMILY DOMAIN-CONTAINING PROTEIN 10"/>
    <property type="match status" value="1"/>
</dbReference>
<gene>
    <name evidence="10" type="ORF">E8M12_05365</name>
</gene>
<evidence type="ECO:0000256" key="4">
    <source>
        <dbReference type="ARBA" id="ARBA00022448"/>
    </source>
</evidence>
<dbReference type="AlphaFoldDB" id="A0A4U1B6I2"/>
<dbReference type="PROSITE" id="PS00216">
    <property type="entry name" value="SUGAR_TRANSPORT_1"/>
    <property type="match status" value="1"/>
</dbReference>